<sequence>MRKPLILLIQAYRLLLSPFIGQHCRFTPSCSCYAIEAIERHGALRGTWLTVTRLGRCHPWCEGGYDPVPDTDTPPSKTHTKN</sequence>
<name>B8GRD2_THISH</name>
<keyword evidence="1" id="KW-1003">Cell membrane</keyword>
<keyword evidence="1" id="KW-0472">Membrane</keyword>
<keyword evidence="4" id="KW-1185">Reference proteome</keyword>
<evidence type="ECO:0000313" key="3">
    <source>
        <dbReference type="EMBL" id="ACL74386.1"/>
    </source>
</evidence>
<gene>
    <name evidence="3" type="ordered locus">Tgr7_3319</name>
</gene>
<evidence type="ECO:0000256" key="1">
    <source>
        <dbReference type="HAMAP-Rule" id="MF_00386"/>
    </source>
</evidence>
<keyword evidence="1" id="KW-0997">Cell inner membrane</keyword>
<proteinExistence type="inferred from homology"/>
<dbReference type="HAMAP" id="MF_00386">
    <property type="entry name" value="UPF0161_YidD"/>
    <property type="match status" value="1"/>
</dbReference>
<dbReference type="PANTHER" id="PTHR33383">
    <property type="entry name" value="MEMBRANE PROTEIN INSERTION EFFICIENCY FACTOR-RELATED"/>
    <property type="match status" value="1"/>
</dbReference>
<feature type="compositionally biased region" description="Polar residues" evidence="2">
    <location>
        <begin position="73"/>
        <end position="82"/>
    </location>
</feature>
<comment type="subcellular location">
    <subcellularLocation>
        <location evidence="1">Cell inner membrane</location>
        <topology evidence="1">Peripheral membrane protein</topology>
        <orientation evidence="1">Cytoplasmic side</orientation>
    </subcellularLocation>
</comment>
<dbReference type="Pfam" id="PF01809">
    <property type="entry name" value="YidD"/>
    <property type="match status" value="1"/>
</dbReference>
<evidence type="ECO:0000256" key="2">
    <source>
        <dbReference type="SAM" id="MobiDB-lite"/>
    </source>
</evidence>
<reference evidence="3 4" key="1">
    <citation type="journal article" date="2011" name="Stand. Genomic Sci.">
        <title>Complete genome sequence of 'Thioalkalivibrio sulfidophilus' HL-EbGr7.</title>
        <authorList>
            <person name="Muyzer G."/>
            <person name="Sorokin D.Y."/>
            <person name="Mavromatis K."/>
            <person name="Lapidus A."/>
            <person name="Clum A."/>
            <person name="Ivanova N."/>
            <person name="Pati A."/>
            <person name="d'Haeseleer P."/>
            <person name="Woyke T."/>
            <person name="Kyrpides N.C."/>
        </authorList>
    </citation>
    <scope>NUCLEOTIDE SEQUENCE [LARGE SCALE GENOMIC DNA]</scope>
    <source>
        <strain evidence="3 4">HL-EbGR7</strain>
    </source>
</reference>
<comment type="similarity">
    <text evidence="1">Belongs to the UPF0161 family.</text>
</comment>
<dbReference type="KEGG" id="tgr:Tgr7_3319"/>
<protein>
    <recommendedName>
        <fullName evidence="1">Putative membrane protein insertion efficiency factor</fullName>
    </recommendedName>
</protein>
<dbReference type="STRING" id="396588.Tgr7_3319"/>
<organism evidence="3 4">
    <name type="scientific">Thioalkalivibrio sulfidiphilus (strain HL-EbGR7)</name>
    <dbReference type="NCBI Taxonomy" id="396588"/>
    <lineage>
        <taxon>Bacteria</taxon>
        <taxon>Pseudomonadati</taxon>
        <taxon>Pseudomonadota</taxon>
        <taxon>Gammaproteobacteria</taxon>
        <taxon>Chromatiales</taxon>
        <taxon>Ectothiorhodospiraceae</taxon>
        <taxon>Thioalkalivibrio</taxon>
    </lineage>
</organism>
<dbReference type="AlphaFoldDB" id="B8GRD2"/>
<dbReference type="InterPro" id="IPR002696">
    <property type="entry name" value="Membr_insert_effic_factor_YidD"/>
</dbReference>
<accession>B8GRD2</accession>
<dbReference type="RefSeq" id="WP_012639848.1">
    <property type="nucleotide sequence ID" value="NC_011901.1"/>
</dbReference>
<dbReference type="eggNOG" id="COG0759">
    <property type="taxonomic scope" value="Bacteria"/>
</dbReference>
<comment type="function">
    <text evidence="1">Could be involved in insertion of integral membrane proteins into the membrane.</text>
</comment>
<dbReference type="PANTHER" id="PTHR33383:SF1">
    <property type="entry name" value="MEMBRANE PROTEIN INSERTION EFFICIENCY FACTOR-RELATED"/>
    <property type="match status" value="1"/>
</dbReference>
<feature type="region of interest" description="Disordered" evidence="2">
    <location>
        <begin position="63"/>
        <end position="82"/>
    </location>
</feature>
<dbReference type="OrthoDB" id="9801753at2"/>
<dbReference type="SMART" id="SM01234">
    <property type="entry name" value="Haemolytic"/>
    <property type="match status" value="1"/>
</dbReference>
<dbReference type="NCBIfam" id="TIGR00278">
    <property type="entry name" value="membrane protein insertion efficiency factor YidD"/>
    <property type="match status" value="1"/>
</dbReference>
<dbReference type="EMBL" id="CP001339">
    <property type="protein sequence ID" value="ACL74386.1"/>
    <property type="molecule type" value="Genomic_DNA"/>
</dbReference>
<dbReference type="GO" id="GO:0005886">
    <property type="term" value="C:plasma membrane"/>
    <property type="evidence" value="ECO:0007669"/>
    <property type="project" value="UniProtKB-SubCell"/>
</dbReference>
<dbReference type="HOGENOM" id="CLU_144811_6_1_6"/>
<dbReference type="Proteomes" id="UP000002383">
    <property type="component" value="Chromosome"/>
</dbReference>
<evidence type="ECO:0000313" key="4">
    <source>
        <dbReference type="Proteomes" id="UP000002383"/>
    </source>
</evidence>